<reference evidence="3 4" key="1">
    <citation type="submission" date="2017-06" db="EMBL/GenBank/DDBJ databases">
        <title>Complete genome sequence of Paenibacillus donghaensis KCTC 13049T isolated from East Sea sediment, South Korea.</title>
        <authorList>
            <person name="Jung B.K."/>
            <person name="Hong S.-J."/>
            <person name="Shin J.-H."/>
        </authorList>
    </citation>
    <scope>NUCLEOTIDE SEQUENCE [LARGE SCALE GENOMIC DNA]</scope>
    <source>
        <strain evidence="3 4">KCTC 13049</strain>
    </source>
</reference>
<keyword evidence="1 2" id="KW-0704">Schiff base</keyword>
<organism evidence="3 4">
    <name type="scientific">Paenibacillus donghaensis</name>
    <dbReference type="NCBI Taxonomy" id="414771"/>
    <lineage>
        <taxon>Bacteria</taxon>
        <taxon>Bacillati</taxon>
        <taxon>Bacillota</taxon>
        <taxon>Bacilli</taxon>
        <taxon>Bacillales</taxon>
        <taxon>Paenibacillaceae</taxon>
        <taxon>Paenibacillus</taxon>
    </lineage>
</organism>
<dbReference type="GO" id="GO:0019700">
    <property type="term" value="P:organic phosphonate catabolic process"/>
    <property type="evidence" value="ECO:0007669"/>
    <property type="project" value="InterPro"/>
</dbReference>
<evidence type="ECO:0000313" key="3">
    <source>
        <dbReference type="EMBL" id="ASA22387.1"/>
    </source>
</evidence>
<dbReference type="SFLD" id="SFLDG01129">
    <property type="entry name" value="C1.5:_HAD__Beta-PGM__Phosphata"/>
    <property type="match status" value="1"/>
</dbReference>
<feature type="active site" description="Schiff-base intermediate with substrate" evidence="2">
    <location>
        <position position="50"/>
    </location>
</feature>
<dbReference type="NCBIfam" id="TIGR01422">
    <property type="entry name" value="phosphonatase"/>
    <property type="match status" value="1"/>
</dbReference>
<dbReference type="KEGG" id="pdh:B9T62_17295"/>
<dbReference type="InterPro" id="IPR023214">
    <property type="entry name" value="HAD_sf"/>
</dbReference>
<dbReference type="HAMAP" id="MF_01375">
    <property type="entry name" value="PhnX"/>
    <property type="match status" value="1"/>
</dbReference>
<dbReference type="PANTHER" id="PTHR43434">
    <property type="entry name" value="PHOSPHOGLYCOLATE PHOSPHATASE"/>
    <property type="match status" value="1"/>
</dbReference>
<comment type="catalytic activity">
    <reaction evidence="2">
        <text>phosphonoacetaldehyde + H2O = acetaldehyde + phosphate + H(+)</text>
        <dbReference type="Rhea" id="RHEA:18905"/>
        <dbReference type="ChEBI" id="CHEBI:15343"/>
        <dbReference type="ChEBI" id="CHEBI:15377"/>
        <dbReference type="ChEBI" id="CHEBI:15378"/>
        <dbReference type="ChEBI" id="CHEBI:43474"/>
        <dbReference type="ChEBI" id="CHEBI:58383"/>
        <dbReference type="EC" id="3.11.1.1"/>
    </reaction>
</comment>
<keyword evidence="2 3" id="KW-0378">Hydrolase</keyword>
<dbReference type="InterPro" id="IPR006323">
    <property type="entry name" value="Phosphonoacetald_hydro"/>
</dbReference>
<feature type="active site" description="Nucleophile" evidence="2">
    <location>
        <position position="9"/>
    </location>
</feature>
<dbReference type="GO" id="GO:0008967">
    <property type="term" value="F:phosphoglycolate phosphatase activity"/>
    <property type="evidence" value="ECO:0007669"/>
    <property type="project" value="TreeGrafter"/>
</dbReference>
<comment type="subunit">
    <text evidence="2">Homodimer.</text>
</comment>
<feature type="binding site" evidence="2">
    <location>
        <position position="184"/>
    </location>
    <ligand>
        <name>Mg(2+)</name>
        <dbReference type="ChEBI" id="CHEBI:18420"/>
    </ligand>
</feature>
<name>A0A2Z2KA91_9BACL</name>
<dbReference type="InterPro" id="IPR023198">
    <property type="entry name" value="PGP-like_dom2"/>
</dbReference>
<dbReference type="InterPro" id="IPR050155">
    <property type="entry name" value="HAD-like_hydrolase_sf"/>
</dbReference>
<dbReference type="OrthoDB" id="5504491at2"/>
<dbReference type="Gene3D" id="3.40.50.1000">
    <property type="entry name" value="HAD superfamily/HAD-like"/>
    <property type="match status" value="1"/>
</dbReference>
<dbReference type="SUPFAM" id="SSF56784">
    <property type="entry name" value="HAD-like"/>
    <property type="match status" value="1"/>
</dbReference>
<proteinExistence type="inferred from homology"/>
<dbReference type="Proteomes" id="UP000249890">
    <property type="component" value="Chromosome"/>
</dbReference>
<dbReference type="SFLD" id="SFLDG01135">
    <property type="entry name" value="C1.5.6:_HAD__Beta-PGM__Phospha"/>
    <property type="match status" value="1"/>
</dbReference>
<dbReference type="PANTHER" id="PTHR43434:SF19">
    <property type="entry name" value="PHOSPHONOACETALDEHYDE HYDROLASE"/>
    <property type="match status" value="1"/>
</dbReference>
<keyword evidence="2" id="KW-0460">Magnesium</keyword>
<dbReference type="GO" id="GO:0005829">
    <property type="term" value="C:cytosol"/>
    <property type="evidence" value="ECO:0007669"/>
    <property type="project" value="TreeGrafter"/>
</dbReference>
<accession>A0A2Z2KA91</accession>
<dbReference type="Gene3D" id="1.10.150.240">
    <property type="entry name" value="Putative phosphatase, domain 2"/>
    <property type="match status" value="1"/>
</dbReference>
<dbReference type="InterPro" id="IPR036412">
    <property type="entry name" value="HAD-like_sf"/>
</dbReference>
<dbReference type="GO" id="GO:0006281">
    <property type="term" value="P:DNA repair"/>
    <property type="evidence" value="ECO:0007669"/>
    <property type="project" value="TreeGrafter"/>
</dbReference>
<keyword evidence="4" id="KW-1185">Reference proteome</keyword>
<protein>
    <recommendedName>
        <fullName evidence="2">Phosphonoacetaldehyde hydrolase</fullName>
        <shortName evidence="2">Phosphonatase</shortName>
        <ecNumber evidence="2">3.11.1.1</ecNumber>
    </recommendedName>
    <alternativeName>
        <fullName evidence="2">Phosphonoacetaldehyde phosphonohydrolase</fullName>
    </alternativeName>
</protein>
<comment type="function">
    <text evidence="2">Involved in phosphonate degradation.</text>
</comment>
<evidence type="ECO:0000256" key="1">
    <source>
        <dbReference type="ARBA" id="ARBA00023270"/>
    </source>
</evidence>
<feature type="binding site" evidence="2">
    <location>
        <position position="9"/>
    </location>
    <ligand>
        <name>Mg(2+)</name>
        <dbReference type="ChEBI" id="CHEBI:18420"/>
    </ligand>
</feature>
<evidence type="ECO:0000313" key="4">
    <source>
        <dbReference type="Proteomes" id="UP000249890"/>
    </source>
</evidence>
<gene>
    <name evidence="2" type="primary">phnX</name>
    <name evidence="3" type="ORF">B9T62_17295</name>
</gene>
<keyword evidence="2" id="KW-0479">Metal-binding</keyword>
<feature type="binding site" evidence="2">
    <location>
        <position position="11"/>
    </location>
    <ligand>
        <name>Mg(2+)</name>
        <dbReference type="ChEBI" id="CHEBI:18420"/>
    </ligand>
</feature>
<dbReference type="GO" id="GO:0000287">
    <property type="term" value="F:magnesium ion binding"/>
    <property type="evidence" value="ECO:0007669"/>
    <property type="project" value="UniProtKB-UniRule"/>
</dbReference>
<dbReference type="SFLD" id="SFLDS00003">
    <property type="entry name" value="Haloacid_Dehalogenase"/>
    <property type="match status" value="1"/>
</dbReference>
<dbReference type="GO" id="GO:0050194">
    <property type="term" value="F:phosphonoacetaldehyde hydrolase activity"/>
    <property type="evidence" value="ECO:0007669"/>
    <property type="project" value="UniProtKB-UniRule"/>
</dbReference>
<comment type="similarity">
    <text evidence="2">Belongs to the HAD-like hydrolase superfamily. PhnX family.</text>
</comment>
<dbReference type="RefSeq" id="WP_087916386.1">
    <property type="nucleotide sequence ID" value="NZ_CP021780.1"/>
</dbReference>
<dbReference type="EMBL" id="CP021780">
    <property type="protein sequence ID" value="ASA22387.1"/>
    <property type="molecule type" value="Genomic_DNA"/>
</dbReference>
<evidence type="ECO:0000256" key="2">
    <source>
        <dbReference type="HAMAP-Rule" id="MF_01375"/>
    </source>
</evidence>
<dbReference type="AlphaFoldDB" id="A0A2Z2KA91"/>
<comment type="cofactor">
    <cofactor evidence="2">
        <name>Mg(2+)</name>
        <dbReference type="ChEBI" id="CHEBI:18420"/>
    </cofactor>
    <text evidence="2">Binds 1 Mg(2+) ion per subunit.</text>
</comment>
<dbReference type="Pfam" id="PF00702">
    <property type="entry name" value="Hydrolase"/>
    <property type="match status" value="1"/>
</dbReference>
<dbReference type="EC" id="3.11.1.1" evidence="2"/>
<sequence>MRIEGVILDWAGTTVDYGCFAPVQVFMDIFEEIDILLTMEEVRVPMGQLKWDHIQSLLQMPRIEAAFQEKFNRGYTEADIDELHDRFEPKLLAILPQYGKPIPYVVETIQQLKQQGLKIGATTGYTSAMLSIVEKTAKKYGYEPDHWVTPDLVMDKGRPYPYMIYENMKQLGLRHHAQVVKVGDTISDIQEANSAGVWAIGIVKGSSMLGLTEAEVEQLSPEEERQITARVRKNYMEAGAHGVIEDISQLPRMIEQINERLMKGAALCPSASIVV</sequence>